<comment type="caution">
    <text evidence="1">The sequence shown here is derived from an EMBL/GenBank/DDBJ whole genome shotgun (WGS) entry which is preliminary data.</text>
</comment>
<gene>
    <name evidence="1" type="ORF">E6H02_05655</name>
</gene>
<dbReference type="Proteomes" id="UP000320393">
    <property type="component" value="Unassembled WGS sequence"/>
</dbReference>
<evidence type="ECO:0000313" key="2">
    <source>
        <dbReference type="Proteomes" id="UP000320393"/>
    </source>
</evidence>
<dbReference type="EMBL" id="VBAM01000175">
    <property type="protein sequence ID" value="TMJ12784.1"/>
    <property type="molecule type" value="Genomic_DNA"/>
</dbReference>
<name>A0A537LXP6_9BACT</name>
<organism evidence="1 2">
    <name type="scientific">Candidatus Segetimicrobium genomatis</name>
    <dbReference type="NCBI Taxonomy" id="2569760"/>
    <lineage>
        <taxon>Bacteria</taxon>
        <taxon>Bacillati</taxon>
        <taxon>Candidatus Sysuimicrobiota</taxon>
        <taxon>Candidatus Sysuimicrobiia</taxon>
        <taxon>Candidatus Sysuimicrobiales</taxon>
        <taxon>Candidatus Segetimicrobiaceae</taxon>
        <taxon>Candidatus Segetimicrobium</taxon>
    </lineage>
</organism>
<accession>A0A537LXP6</accession>
<proteinExistence type="predicted"/>
<evidence type="ECO:0000313" key="1">
    <source>
        <dbReference type="EMBL" id="TMJ12784.1"/>
    </source>
</evidence>
<reference evidence="1 2" key="1">
    <citation type="journal article" date="2019" name="Nat. Microbiol.">
        <title>Mediterranean grassland soil C-N compound turnover is dependent on rainfall and depth, and is mediated by genomically divergent microorganisms.</title>
        <authorList>
            <person name="Diamond S."/>
            <person name="Andeer P.F."/>
            <person name="Li Z."/>
            <person name="Crits-Christoph A."/>
            <person name="Burstein D."/>
            <person name="Anantharaman K."/>
            <person name="Lane K.R."/>
            <person name="Thomas B.C."/>
            <person name="Pan C."/>
            <person name="Northen T.R."/>
            <person name="Banfield J.F."/>
        </authorList>
    </citation>
    <scope>NUCLEOTIDE SEQUENCE [LARGE SCALE GENOMIC DNA]</scope>
    <source>
        <strain evidence="1">NP_5</strain>
    </source>
</reference>
<protein>
    <submittedName>
        <fullName evidence="1">Uncharacterized protein</fullName>
    </submittedName>
</protein>
<sequence>MHRRAFLGWAAAAVFGLPRRAEARGRWWSSLVFGVFENHGFDEVAGLPSHRRLAREGTVLARYSAVAHPSGPNYRALVSGATWGTAQTIETFHPSIASVAAALVPPIPTFVYHLEGEIARRHNPFLDLRAPVAGVRHGLAALRSDLAGGLPPAAVLYVGWDDLNNMHDGPPARADQNLSALLDTLAASAWFTTPDREGRYPALFFCYDEGRLANRVFAAWWGRGVRRGRVSQVPHTHYGFCRTVTDNLGLPPLARAAGSGPITEPWI</sequence>
<dbReference type="AlphaFoldDB" id="A0A537LXP6"/>